<dbReference type="Pfam" id="PF00534">
    <property type="entry name" value="Glycos_transf_1"/>
    <property type="match status" value="1"/>
</dbReference>
<dbReference type="EMBL" id="MZMQ01000001">
    <property type="protein sequence ID" value="OQJ63778.1"/>
    <property type="molecule type" value="Genomic_DNA"/>
</dbReference>
<evidence type="ECO:0000256" key="2">
    <source>
        <dbReference type="ARBA" id="ARBA00022676"/>
    </source>
</evidence>
<accession>A0A225CAS8</accession>
<dbReference type="PANTHER" id="PTHR45947">
    <property type="entry name" value="SULFOQUINOVOSYL TRANSFERASE SQD2"/>
    <property type="match status" value="1"/>
</dbReference>
<dbReference type="PANTHER" id="PTHR45947:SF3">
    <property type="entry name" value="SULFOQUINOVOSYL TRANSFERASE SQD2"/>
    <property type="match status" value="1"/>
</dbReference>
<keyword evidence="7" id="KW-1185">Reference proteome</keyword>
<evidence type="ECO:0000256" key="1">
    <source>
        <dbReference type="ARBA" id="ARBA00021292"/>
    </source>
</evidence>
<dbReference type="OrthoDB" id="9802525at2"/>
<keyword evidence="3 6" id="KW-0808">Transferase</keyword>
<dbReference type="Pfam" id="PF13439">
    <property type="entry name" value="Glyco_transf_4"/>
    <property type="match status" value="1"/>
</dbReference>
<dbReference type="InterPro" id="IPR050194">
    <property type="entry name" value="Glycosyltransferase_grp1"/>
</dbReference>
<name>A0A225CAS8_9MICO</name>
<dbReference type="InterPro" id="IPR001296">
    <property type="entry name" value="Glyco_trans_1"/>
</dbReference>
<dbReference type="GO" id="GO:1901137">
    <property type="term" value="P:carbohydrate derivative biosynthetic process"/>
    <property type="evidence" value="ECO:0007669"/>
    <property type="project" value="UniProtKB-ARBA"/>
</dbReference>
<dbReference type="RefSeq" id="WP_094130161.1">
    <property type="nucleotide sequence ID" value="NZ_CP040788.1"/>
</dbReference>
<dbReference type="SUPFAM" id="SSF53756">
    <property type="entry name" value="UDP-Glycosyltransferase/glycogen phosphorylase"/>
    <property type="match status" value="1"/>
</dbReference>
<dbReference type="Gene3D" id="3.40.50.2000">
    <property type="entry name" value="Glycogen Phosphorylase B"/>
    <property type="match status" value="2"/>
</dbReference>
<evidence type="ECO:0000313" key="7">
    <source>
        <dbReference type="Proteomes" id="UP000215316"/>
    </source>
</evidence>
<feature type="domain" description="Glycosyl transferase family 1" evidence="4">
    <location>
        <begin position="221"/>
        <end position="374"/>
    </location>
</feature>
<dbReference type="InterPro" id="IPR028098">
    <property type="entry name" value="Glyco_trans_4-like_N"/>
</dbReference>
<feature type="domain" description="Glycosyltransferase subfamily 4-like N-terminal" evidence="5">
    <location>
        <begin position="32"/>
        <end position="211"/>
    </location>
</feature>
<protein>
    <recommendedName>
        <fullName evidence="1">D-inositol 3-phosphate glycosyltransferase</fullName>
    </recommendedName>
</protein>
<keyword evidence="2" id="KW-0328">Glycosyltransferase</keyword>
<evidence type="ECO:0000313" key="6">
    <source>
        <dbReference type="EMBL" id="OQJ63778.1"/>
    </source>
</evidence>
<organism evidence="6 7">
    <name type="scientific">Clavibacter tessellarius</name>
    <dbReference type="NCBI Taxonomy" id="31965"/>
    <lineage>
        <taxon>Bacteria</taxon>
        <taxon>Bacillati</taxon>
        <taxon>Actinomycetota</taxon>
        <taxon>Actinomycetes</taxon>
        <taxon>Micrococcales</taxon>
        <taxon>Microbacteriaceae</taxon>
        <taxon>Clavibacter</taxon>
    </lineage>
</organism>
<dbReference type="GO" id="GO:0016757">
    <property type="term" value="F:glycosyltransferase activity"/>
    <property type="evidence" value="ECO:0007669"/>
    <property type="project" value="UniProtKB-KW"/>
</dbReference>
<evidence type="ECO:0000259" key="5">
    <source>
        <dbReference type="Pfam" id="PF13439"/>
    </source>
</evidence>
<comment type="caution">
    <text evidence="6">The sequence shown here is derived from an EMBL/GenBank/DDBJ whole genome shotgun (WGS) entry which is preliminary data.</text>
</comment>
<evidence type="ECO:0000259" key="4">
    <source>
        <dbReference type="Pfam" id="PF00534"/>
    </source>
</evidence>
<gene>
    <name evidence="6" type="ORF">B5P24_12630</name>
</gene>
<proteinExistence type="predicted"/>
<dbReference type="AlphaFoldDB" id="A0A225CAS8"/>
<evidence type="ECO:0000256" key="3">
    <source>
        <dbReference type="ARBA" id="ARBA00022679"/>
    </source>
</evidence>
<reference evidence="6" key="1">
    <citation type="submission" date="2017-08" db="EMBL/GenBank/DDBJ databases">
        <title>Genomes of multiple Clavibacter strains from different subspecies.</title>
        <authorList>
            <person name="Yuan X.-K."/>
            <person name="Li X.-S."/>
            <person name="Nie J."/>
            <person name="De Boer S.H."/>
        </authorList>
    </citation>
    <scope>NUCLEOTIDE SEQUENCE [LARGE SCALE GENOMIC DNA]</scope>
    <source>
        <strain evidence="6">ATCC 33566</strain>
    </source>
</reference>
<dbReference type="Proteomes" id="UP000215316">
    <property type="component" value="Unassembled WGS sequence"/>
</dbReference>
<sequence>MPNTSDPNAQHPVDPERPLRIVIGADTFPPDVNGAARFAERLAAGLVRRGHEVHIVAPAASRKHGTWTELHDGEEVTAHRLRSWRWYPHDWLRFALPWTINQNSARILDAVQPDVVHFQSHIVTGRGLSIEAAKRGIRIIGTNHFMPENMLQHTLLPVAWQDKAIKAAWRAARRTFGRAEAVTTPTHRAAQFLERYTGLTDVIAISCGIDAGNYTPDFTPRTRNRIVFVGRVTGEKQIDVLLRAFALLPASLDAELEIVGGGDQKNALERLAAELGIADRTTFTGYVTDEELRRAYTRATVLAMPSIAELQSIVTMEAMASALPVVAADAMALPHLVHDGENGYLFRPSDAGDLAAKLRKVLELPEEELQRMKRESLAVVASHDIERTISTFESLYRGEPVAAPVTDEARGRTDGSGAA</sequence>